<feature type="transmembrane region" description="Helical" evidence="2">
    <location>
        <begin position="124"/>
        <end position="144"/>
    </location>
</feature>
<organism evidence="3 4">
    <name type="scientific">Choiromyces venosus 120613-1</name>
    <dbReference type="NCBI Taxonomy" id="1336337"/>
    <lineage>
        <taxon>Eukaryota</taxon>
        <taxon>Fungi</taxon>
        <taxon>Dikarya</taxon>
        <taxon>Ascomycota</taxon>
        <taxon>Pezizomycotina</taxon>
        <taxon>Pezizomycetes</taxon>
        <taxon>Pezizales</taxon>
        <taxon>Tuberaceae</taxon>
        <taxon>Choiromyces</taxon>
    </lineage>
</organism>
<keyword evidence="2" id="KW-0472">Membrane</keyword>
<name>A0A3N4JQD3_9PEZI</name>
<reference evidence="3 4" key="1">
    <citation type="journal article" date="2018" name="Nat. Ecol. Evol.">
        <title>Pezizomycetes genomes reveal the molecular basis of ectomycorrhizal truffle lifestyle.</title>
        <authorList>
            <person name="Murat C."/>
            <person name="Payen T."/>
            <person name="Noel B."/>
            <person name="Kuo A."/>
            <person name="Morin E."/>
            <person name="Chen J."/>
            <person name="Kohler A."/>
            <person name="Krizsan K."/>
            <person name="Balestrini R."/>
            <person name="Da Silva C."/>
            <person name="Montanini B."/>
            <person name="Hainaut M."/>
            <person name="Levati E."/>
            <person name="Barry K.W."/>
            <person name="Belfiori B."/>
            <person name="Cichocki N."/>
            <person name="Clum A."/>
            <person name="Dockter R.B."/>
            <person name="Fauchery L."/>
            <person name="Guy J."/>
            <person name="Iotti M."/>
            <person name="Le Tacon F."/>
            <person name="Lindquist E.A."/>
            <person name="Lipzen A."/>
            <person name="Malagnac F."/>
            <person name="Mello A."/>
            <person name="Molinier V."/>
            <person name="Miyauchi S."/>
            <person name="Poulain J."/>
            <person name="Riccioni C."/>
            <person name="Rubini A."/>
            <person name="Sitrit Y."/>
            <person name="Splivallo R."/>
            <person name="Traeger S."/>
            <person name="Wang M."/>
            <person name="Zifcakova L."/>
            <person name="Wipf D."/>
            <person name="Zambonelli A."/>
            <person name="Paolocci F."/>
            <person name="Nowrousian M."/>
            <person name="Ottonello S."/>
            <person name="Baldrian P."/>
            <person name="Spatafora J.W."/>
            <person name="Henrissat B."/>
            <person name="Nagy L.G."/>
            <person name="Aury J.M."/>
            <person name="Wincker P."/>
            <person name="Grigoriev I.V."/>
            <person name="Bonfante P."/>
            <person name="Martin F.M."/>
        </authorList>
    </citation>
    <scope>NUCLEOTIDE SEQUENCE [LARGE SCALE GENOMIC DNA]</scope>
    <source>
        <strain evidence="3 4">120613-1</strain>
    </source>
</reference>
<feature type="compositionally biased region" description="Polar residues" evidence="1">
    <location>
        <begin position="87"/>
        <end position="96"/>
    </location>
</feature>
<evidence type="ECO:0000313" key="3">
    <source>
        <dbReference type="EMBL" id="RPA96064.1"/>
    </source>
</evidence>
<dbReference type="Proteomes" id="UP000276215">
    <property type="component" value="Unassembled WGS sequence"/>
</dbReference>
<keyword evidence="2" id="KW-0812">Transmembrane</keyword>
<evidence type="ECO:0000256" key="1">
    <source>
        <dbReference type="SAM" id="MobiDB-lite"/>
    </source>
</evidence>
<keyword evidence="2" id="KW-1133">Transmembrane helix</keyword>
<feature type="compositionally biased region" description="Basic and acidic residues" evidence="1">
    <location>
        <begin position="34"/>
        <end position="43"/>
    </location>
</feature>
<dbReference type="EMBL" id="ML120418">
    <property type="protein sequence ID" value="RPA96064.1"/>
    <property type="molecule type" value="Genomic_DNA"/>
</dbReference>
<gene>
    <name evidence="3" type="ORF">L873DRAFT_1791833</name>
</gene>
<proteinExistence type="predicted"/>
<dbReference type="AlphaFoldDB" id="A0A3N4JQD3"/>
<keyword evidence="4" id="KW-1185">Reference proteome</keyword>
<accession>A0A3N4JQD3</accession>
<evidence type="ECO:0000256" key="2">
    <source>
        <dbReference type="SAM" id="Phobius"/>
    </source>
</evidence>
<evidence type="ECO:0000313" key="4">
    <source>
        <dbReference type="Proteomes" id="UP000276215"/>
    </source>
</evidence>
<feature type="region of interest" description="Disordered" evidence="1">
    <location>
        <begin position="1"/>
        <end position="96"/>
    </location>
</feature>
<protein>
    <submittedName>
        <fullName evidence="3">Uncharacterized protein</fullName>
    </submittedName>
</protein>
<sequence length="153" mass="16969">MLEERINGSSAIADGGEVITSQSAGDGEEWVVEIDSRSDHDGPDPNFPDLEDRGAHSSADPSEWECLSDSEDSHSSYRDCQLPATEHFSSPPVSSQLPPRISVMTTDIHPDNSRSTFAFVLDRYLIISSFIGLLAFLIYVLLWLPSTYSFHDY</sequence>